<dbReference type="SUPFAM" id="SSF46955">
    <property type="entry name" value="Putative DNA-binding domain"/>
    <property type="match status" value="1"/>
</dbReference>
<evidence type="ECO:0000313" key="2">
    <source>
        <dbReference type="EMBL" id="MBG0567925.1"/>
    </source>
</evidence>
<protein>
    <submittedName>
        <fullName evidence="2">Helix-turn-helix domain-containing protein</fullName>
    </submittedName>
</protein>
<dbReference type="InterPro" id="IPR041657">
    <property type="entry name" value="HTH_17"/>
</dbReference>
<gene>
    <name evidence="2" type="ORF">I4J89_41450</name>
</gene>
<dbReference type="RefSeq" id="WP_196419698.1">
    <property type="nucleotide sequence ID" value="NZ_JADQTO010000032.1"/>
</dbReference>
<sequence length="62" mass="7294">MATPVQEPCWTVADVAAFLRVPVETLYTWRKRRYGPPAARIGRHLRYDPDEVRAWLRRQEAA</sequence>
<comment type="caution">
    <text evidence="2">The sequence shown here is derived from an EMBL/GenBank/DDBJ whole genome shotgun (WGS) entry which is preliminary data.</text>
</comment>
<dbReference type="EMBL" id="JADQTO010000032">
    <property type="protein sequence ID" value="MBG0567925.1"/>
    <property type="molecule type" value="Genomic_DNA"/>
</dbReference>
<evidence type="ECO:0000313" key="3">
    <source>
        <dbReference type="Proteomes" id="UP000598146"/>
    </source>
</evidence>
<keyword evidence="3" id="KW-1185">Reference proteome</keyword>
<feature type="domain" description="Helix-turn-helix" evidence="1">
    <location>
        <begin position="11"/>
        <end position="59"/>
    </location>
</feature>
<evidence type="ECO:0000259" key="1">
    <source>
        <dbReference type="Pfam" id="PF12728"/>
    </source>
</evidence>
<reference evidence="2" key="1">
    <citation type="submission" date="2020-11" db="EMBL/GenBank/DDBJ databases">
        <title>Isolation and identification of active actinomycetes.</title>
        <authorList>
            <person name="Sun X."/>
        </authorList>
    </citation>
    <scope>NUCLEOTIDE SEQUENCE</scope>
    <source>
        <strain evidence="2">NEAU-A11</strain>
    </source>
</reference>
<dbReference type="Proteomes" id="UP000598146">
    <property type="component" value="Unassembled WGS sequence"/>
</dbReference>
<dbReference type="InterPro" id="IPR009061">
    <property type="entry name" value="DNA-bd_dom_put_sf"/>
</dbReference>
<dbReference type="Gene3D" id="1.10.10.10">
    <property type="entry name" value="Winged helix-like DNA-binding domain superfamily/Winged helix DNA-binding domain"/>
    <property type="match status" value="1"/>
</dbReference>
<accession>A0A931CN29</accession>
<dbReference type="InterPro" id="IPR036388">
    <property type="entry name" value="WH-like_DNA-bd_sf"/>
</dbReference>
<dbReference type="Pfam" id="PF12728">
    <property type="entry name" value="HTH_17"/>
    <property type="match status" value="1"/>
</dbReference>
<proteinExistence type="predicted"/>
<organism evidence="2 3">
    <name type="scientific">Actinoplanes aureus</name>
    <dbReference type="NCBI Taxonomy" id="2792083"/>
    <lineage>
        <taxon>Bacteria</taxon>
        <taxon>Bacillati</taxon>
        <taxon>Actinomycetota</taxon>
        <taxon>Actinomycetes</taxon>
        <taxon>Micromonosporales</taxon>
        <taxon>Micromonosporaceae</taxon>
        <taxon>Actinoplanes</taxon>
    </lineage>
</organism>
<name>A0A931CN29_9ACTN</name>
<dbReference type="AlphaFoldDB" id="A0A931CN29"/>